<sequence>MMLKMKDTMEIIENLRYIEELISSPYINDNELLILDSLIKKHLVYISQNRPTLCLRENNMVHFSSAIRSHGSLCNIASLRYESFHQVAKKFCVNFNINYSQKYIPCSNDIVLITRNTEIKRLLSQRLCNKQVKSKYQLVKVIDDLDDNNFQAYILDFYCKISNIHFFDVEHYESNLTKFNITNLVSTKAEISQPLGINSGLCEIKTFFGTFTRFFDSDRSKHYRINVENQIKGKLFY</sequence>
<protein>
    <submittedName>
        <fullName evidence="2">TH1 domain-containing protein</fullName>
    </submittedName>
</protein>
<organism evidence="1 2">
    <name type="scientific">Strongyloides venezuelensis</name>
    <name type="common">Threadworm</name>
    <dbReference type="NCBI Taxonomy" id="75913"/>
    <lineage>
        <taxon>Eukaryota</taxon>
        <taxon>Metazoa</taxon>
        <taxon>Ecdysozoa</taxon>
        <taxon>Nematoda</taxon>
        <taxon>Chromadorea</taxon>
        <taxon>Rhabditida</taxon>
        <taxon>Tylenchina</taxon>
        <taxon>Panagrolaimomorpha</taxon>
        <taxon>Strongyloidoidea</taxon>
        <taxon>Strongyloididae</taxon>
        <taxon>Strongyloides</taxon>
    </lineage>
</organism>
<evidence type="ECO:0000313" key="1">
    <source>
        <dbReference type="Proteomes" id="UP000035680"/>
    </source>
</evidence>
<name>A0A0K0FR64_STRVS</name>
<reference evidence="2" key="2">
    <citation type="submission" date="2015-08" db="UniProtKB">
        <authorList>
            <consortium name="WormBaseParasite"/>
        </authorList>
    </citation>
    <scope>IDENTIFICATION</scope>
</reference>
<evidence type="ECO:0000313" key="2">
    <source>
        <dbReference type="WBParaSite" id="SVE_1228000.1"/>
    </source>
</evidence>
<accession>A0A0K0FR64</accession>
<dbReference type="AlphaFoldDB" id="A0A0K0FR64"/>
<dbReference type="WBParaSite" id="SVE_1228000.1">
    <property type="protein sequence ID" value="SVE_1228000.1"/>
    <property type="gene ID" value="SVE_1228000"/>
</dbReference>
<proteinExistence type="predicted"/>
<reference evidence="1" key="1">
    <citation type="submission" date="2014-07" db="EMBL/GenBank/DDBJ databases">
        <authorList>
            <person name="Martin A.A"/>
            <person name="De Silva N."/>
        </authorList>
    </citation>
    <scope>NUCLEOTIDE SEQUENCE</scope>
</reference>
<dbReference type="Proteomes" id="UP000035680">
    <property type="component" value="Unassembled WGS sequence"/>
</dbReference>
<keyword evidence="1" id="KW-1185">Reference proteome</keyword>